<evidence type="ECO:0000313" key="1">
    <source>
        <dbReference type="EMBL" id="OGY78746.1"/>
    </source>
</evidence>
<organism evidence="1 2">
    <name type="scientific">Candidatus Kerfeldbacteria bacterium RIFCSPHIGHO2_02_FULL_42_14</name>
    <dbReference type="NCBI Taxonomy" id="1798540"/>
    <lineage>
        <taxon>Bacteria</taxon>
        <taxon>Candidatus Kerfeldiibacteriota</taxon>
    </lineage>
</organism>
<comment type="caution">
    <text evidence="1">The sequence shown here is derived from an EMBL/GenBank/DDBJ whole genome shotgun (WGS) entry which is preliminary data.</text>
</comment>
<reference evidence="1 2" key="1">
    <citation type="journal article" date="2016" name="Nat. Commun.">
        <title>Thousands of microbial genomes shed light on interconnected biogeochemical processes in an aquifer system.</title>
        <authorList>
            <person name="Anantharaman K."/>
            <person name="Brown C.T."/>
            <person name="Hug L.A."/>
            <person name="Sharon I."/>
            <person name="Castelle C.J."/>
            <person name="Probst A.J."/>
            <person name="Thomas B.C."/>
            <person name="Singh A."/>
            <person name="Wilkins M.J."/>
            <person name="Karaoz U."/>
            <person name="Brodie E.L."/>
            <person name="Williams K.H."/>
            <person name="Hubbard S.S."/>
            <person name="Banfield J.F."/>
        </authorList>
    </citation>
    <scope>NUCLEOTIDE SEQUENCE [LARGE SCALE GENOMIC DNA]</scope>
</reference>
<proteinExistence type="predicted"/>
<protein>
    <submittedName>
        <fullName evidence="1">Uncharacterized protein</fullName>
    </submittedName>
</protein>
<sequence length="588" mass="66676">MSTTDDTDKRLLQLAELRKKHGFQGQRSAGQWSKGVLAQQSGSMEELPAQQTQWPKNALLYNLLSQKFGFLGFNWEAKEKVWKGSTRRFVDFVGYPMVAGYHPSLTELAFMPIELVDNFEEAQGMTAIRAMEGLTAVGFENKRARMDATGIGYKGMSGVSWIPALEPIVLPTELRQQLQRLADAVLLLNDAVTACYTSDSALQDLLTRNVPSRIPQIMAPGTVDVIRPDIVIVREKDGFRPVVTELESAPAGMGMLHAMEVGYGVDTTMLDRFIEYLDGRQYVIFATHQWAEYTFELAVFCQALRTRGVPAWIIFDRLLETVQEHARKTWQLPPNAPEHVCNAWDTDFLGRITRLGFREFIRGSHELPKQFDDRTVVYRFGYFDNFSRGTLEQMLEWQQQGITVINPVQFPLESKVLMAAIGIPSVRRWITERDEEAVWVLQTCLAETRLLNGCTETELSEYTNDRPFWISKYAAWDGNNQSWGSRSLEVGAQHLVSGWEGILRQRRECAWPVVVQHMINSARFTVGCVNSDGKIAIKTDLRNRLTPFFLRGKDGKAVMTSSMITLRGNTIRIHGATDAVETLVVYRD</sequence>
<dbReference type="AlphaFoldDB" id="A0A1G2AQH0"/>
<evidence type="ECO:0000313" key="2">
    <source>
        <dbReference type="Proteomes" id="UP000177165"/>
    </source>
</evidence>
<dbReference type="Proteomes" id="UP000177165">
    <property type="component" value="Unassembled WGS sequence"/>
</dbReference>
<gene>
    <name evidence="1" type="ORF">A3B74_03060</name>
</gene>
<dbReference type="EMBL" id="MHKB01000012">
    <property type="protein sequence ID" value="OGY78746.1"/>
    <property type="molecule type" value="Genomic_DNA"/>
</dbReference>
<accession>A0A1G2AQH0</accession>
<name>A0A1G2AQH0_9BACT</name>